<evidence type="ECO:0000256" key="1">
    <source>
        <dbReference type="ARBA" id="ARBA00000900"/>
    </source>
</evidence>
<keyword evidence="5" id="KW-0479">Metal-binding</keyword>
<evidence type="ECO:0000313" key="9">
    <source>
        <dbReference type="Proteomes" id="UP000708148"/>
    </source>
</evidence>
<dbReference type="EMBL" id="CAJHUC010000889">
    <property type="protein sequence ID" value="CAD7698818.1"/>
    <property type="molecule type" value="Genomic_DNA"/>
</dbReference>
<dbReference type="InterPro" id="IPR013083">
    <property type="entry name" value="Znf_RING/FYVE/PHD"/>
</dbReference>
<name>A0A8S1IYA6_9CHLO</name>
<dbReference type="PROSITE" id="PS50089">
    <property type="entry name" value="ZF_RING_2"/>
    <property type="match status" value="1"/>
</dbReference>
<dbReference type="AlphaFoldDB" id="A0A8S1IYA6"/>
<evidence type="ECO:0000256" key="3">
    <source>
        <dbReference type="ARBA" id="ARBA00012483"/>
    </source>
</evidence>
<dbReference type="GO" id="GO:0016567">
    <property type="term" value="P:protein ubiquitination"/>
    <property type="evidence" value="ECO:0007669"/>
    <property type="project" value="TreeGrafter"/>
</dbReference>
<dbReference type="InterPro" id="IPR013087">
    <property type="entry name" value="Znf_C2H2_type"/>
</dbReference>
<keyword evidence="5" id="KW-0863">Zinc-finger</keyword>
<dbReference type="InterPro" id="IPR041888">
    <property type="entry name" value="RING-HC_ZNF598/HEL2"/>
</dbReference>
<feature type="compositionally biased region" description="Low complexity" evidence="6">
    <location>
        <begin position="514"/>
        <end position="525"/>
    </location>
</feature>
<comment type="similarity">
    <text evidence="4">Belongs to the ZNF598/HEL2 family.</text>
</comment>
<organism evidence="8 9">
    <name type="scientific">Ostreobium quekettii</name>
    <dbReference type="NCBI Taxonomy" id="121088"/>
    <lineage>
        <taxon>Eukaryota</taxon>
        <taxon>Viridiplantae</taxon>
        <taxon>Chlorophyta</taxon>
        <taxon>core chlorophytes</taxon>
        <taxon>Ulvophyceae</taxon>
        <taxon>TCBD clade</taxon>
        <taxon>Bryopsidales</taxon>
        <taxon>Ostreobineae</taxon>
        <taxon>Ostreobiaceae</taxon>
        <taxon>Ostreobium</taxon>
    </lineage>
</organism>
<evidence type="ECO:0000313" key="8">
    <source>
        <dbReference type="EMBL" id="CAD7698818.1"/>
    </source>
</evidence>
<dbReference type="InterPro" id="IPR056437">
    <property type="entry name" value="Znf-C2H2_ZNF598/HEL2"/>
</dbReference>
<dbReference type="PANTHER" id="PTHR22938">
    <property type="entry name" value="ZINC FINGER PROTEIN 598"/>
    <property type="match status" value="1"/>
</dbReference>
<evidence type="ECO:0000259" key="7">
    <source>
        <dbReference type="PROSITE" id="PS50089"/>
    </source>
</evidence>
<feature type="domain" description="RING-type" evidence="7">
    <location>
        <begin position="5"/>
        <end position="46"/>
    </location>
</feature>
<dbReference type="GO" id="GO:0072344">
    <property type="term" value="P:rescue of stalled ribosome"/>
    <property type="evidence" value="ECO:0007669"/>
    <property type="project" value="InterPro"/>
</dbReference>
<dbReference type="InterPro" id="IPR001841">
    <property type="entry name" value="Znf_RING"/>
</dbReference>
<dbReference type="OrthoDB" id="3838338at2759"/>
<comment type="catalytic activity">
    <reaction evidence="1">
        <text>S-ubiquitinyl-[E2 ubiquitin-conjugating enzyme]-L-cysteine + [acceptor protein]-L-lysine = [E2 ubiquitin-conjugating enzyme]-L-cysteine + N(6)-ubiquitinyl-[acceptor protein]-L-lysine.</text>
        <dbReference type="EC" id="2.3.2.27"/>
    </reaction>
</comment>
<dbReference type="PANTHER" id="PTHR22938:SF0">
    <property type="entry name" value="E3 UBIQUITIN-PROTEIN LIGASE ZNF598"/>
    <property type="match status" value="1"/>
</dbReference>
<dbReference type="Pfam" id="PF23230">
    <property type="entry name" value="zf-C2H2_13"/>
    <property type="match status" value="1"/>
</dbReference>
<keyword evidence="9" id="KW-1185">Reference proteome</keyword>
<protein>
    <recommendedName>
        <fullName evidence="3">RING-type E3 ubiquitin transferase</fullName>
        <ecNumber evidence="3">2.3.2.27</ecNumber>
    </recommendedName>
</protein>
<feature type="compositionally biased region" description="Polar residues" evidence="6">
    <location>
        <begin position="536"/>
        <end position="549"/>
    </location>
</feature>
<evidence type="ECO:0000256" key="4">
    <source>
        <dbReference type="ARBA" id="ARBA00035113"/>
    </source>
</evidence>
<dbReference type="CDD" id="cd16615">
    <property type="entry name" value="RING-HC_ZNF598"/>
    <property type="match status" value="1"/>
</dbReference>
<feature type="non-terminal residue" evidence="8">
    <location>
        <position position="1"/>
    </location>
</feature>
<accession>A0A8S1IYA6</accession>
<evidence type="ECO:0000256" key="2">
    <source>
        <dbReference type="ARBA" id="ARBA00004906"/>
    </source>
</evidence>
<reference evidence="8" key="1">
    <citation type="submission" date="2020-12" db="EMBL/GenBank/DDBJ databases">
        <authorList>
            <person name="Iha C."/>
        </authorList>
    </citation>
    <scope>NUCLEOTIDE SEQUENCE</scope>
</reference>
<dbReference type="Gene3D" id="3.30.40.10">
    <property type="entry name" value="Zinc/RING finger domain, C3HC4 (zinc finger)"/>
    <property type="match status" value="1"/>
</dbReference>
<feature type="compositionally biased region" description="Polar residues" evidence="6">
    <location>
        <begin position="478"/>
        <end position="495"/>
    </location>
</feature>
<feature type="compositionally biased region" description="Basic residues" evidence="6">
    <location>
        <begin position="429"/>
        <end position="438"/>
    </location>
</feature>
<proteinExistence type="inferred from homology"/>
<feature type="region of interest" description="Disordered" evidence="6">
    <location>
        <begin position="296"/>
        <end position="321"/>
    </location>
</feature>
<dbReference type="PROSITE" id="PS00028">
    <property type="entry name" value="ZINC_FINGER_C2H2_1"/>
    <property type="match status" value="1"/>
</dbReference>
<keyword evidence="5" id="KW-0862">Zinc</keyword>
<comment type="pathway">
    <text evidence="2">Protein modification; protein ubiquitination.</text>
</comment>
<feature type="region of interest" description="Disordered" evidence="6">
    <location>
        <begin position="350"/>
        <end position="582"/>
    </location>
</feature>
<feature type="compositionally biased region" description="Pro residues" evidence="6">
    <location>
        <begin position="498"/>
        <end position="513"/>
    </location>
</feature>
<dbReference type="GO" id="GO:0061630">
    <property type="term" value="F:ubiquitin protein ligase activity"/>
    <property type="evidence" value="ECO:0007669"/>
    <property type="project" value="UniProtKB-EC"/>
</dbReference>
<dbReference type="Proteomes" id="UP000708148">
    <property type="component" value="Unassembled WGS sequence"/>
</dbReference>
<feature type="compositionally biased region" description="Polar residues" evidence="6">
    <location>
        <begin position="365"/>
        <end position="380"/>
    </location>
</feature>
<dbReference type="Pfam" id="PF25447">
    <property type="entry name" value="RING_ZNF598"/>
    <property type="match status" value="1"/>
</dbReference>
<feature type="compositionally biased region" description="Low complexity" evidence="6">
    <location>
        <begin position="385"/>
        <end position="406"/>
    </location>
</feature>
<evidence type="ECO:0000256" key="6">
    <source>
        <dbReference type="SAM" id="MobiDB-lite"/>
    </source>
</evidence>
<dbReference type="GO" id="GO:0008270">
    <property type="term" value="F:zinc ion binding"/>
    <property type="evidence" value="ECO:0007669"/>
    <property type="project" value="UniProtKB-KW"/>
</dbReference>
<dbReference type="InterPro" id="IPR044288">
    <property type="entry name" value="ZNF598/HEL2"/>
</dbReference>
<gene>
    <name evidence="8" type="ORF">OSTQU699_LOCUS4177</name>
</gene>
<evidence type="ECO:0000256" key="5">
    <source>
        <dbReference type="PROSITE-ProRule" id="PRU00175"/>
    </source>
</evidence>
<comment type="caution">
    <text evidence="8">The sequence shown here is derived from an EMBL/GenBank/DDBJ whole genome shotgun (WGS) entry which is preliminary data.</text>
</comment>
<dbReference type="GO" id="GO:0043022">
    <property type="term" value="F:ribosome binding"/>
    <property type="evidence" value="ECO:0007669"/>
    <property type="project" value="TreeGrafter"/>
</dbReference>
<sequence>MEDCCAVCAEPLEWTAFGECGHTDTCSKCVARLRFVLGDRRCAICQQEAERVFFTRYAGKFTERLSADDFAGLKGRARSRELFSLAVIDGFFDDEDHFKRIKSFCSFTHPILESGGSDGNLPPFKTLTALRRHIQDKYDRYFCSICLNGRKAFVCEQLLYTKKSLDKHLRVGDEDGPMAASGFKGHPQCRFCHKRFFGESEQFQHNQKEHETCFLCRRANPDQYVYYENYPELEEHFFSAHHPCPHASCLEKRFVIFSTDAELKNHVAKEHKGEMMKGMSRAQLRGALTLQTNFQLRPRDGDGEEDQGAGPSSGIVIGGGGNVHSRIVHGRRGGQGYERDVAQAMQNSIAANSQGDRSAAPQAGGSDTEQAHNFNEQDFPTVSDAHGSQAGPSAGAPSARWAAGGPSVTGPALHVEDFPDLPGAPAVRQPKKKNKHKTATLAERLAGGATGEVRVLNKAQNRAPPRPPPPRRPDPLPQTQAVPSLSPQRPSQATVPHSGPPSRTPSPARPGPAGPAVNHPTRSPSPVGPPPASLSQGAAYSASTGNDSSVPRAGPSSVRPHQTDVSQPGGGAWTGTSGTIVE</sequence>
<dbReference type="EC" id="2.3.2.27" evidence="3"/>